<evidence type="ECO:0000256" key="1">
    <source>
        <dbReference type="SAM" id="MobiDB-lite"/>
    </source>
</evidence>
<protein>
    <recommendedName>
        <fullName evidence="2">2EXR domain-containing protein</fullName>
    </recommendedName>
</protein>
<dbReference type="AlphaFoldDB" id="A0A1E1KAQ2"/>
<gene>
    <name evidence="3" type="ORF">RAG0_04799</name>
</gene>
<sequence>MELIQTPGPPRQTPGNPTTGFPHFSKLPAEIRCMIYKEANSVERIVRLDVGIDNPPALIHAFYESRKETQKQFTMNQGTIRDDESDPGTVATPKARYRTWINKNGRDILHLTPLYRPSFLSTNFIPAAWASFAETNCFALDLMTCIETQGDRPLQNIRRVMFETGKQQHQTYDELVEDWEEYMHWSDVYRSLAISYPKPNPTTRLGIQLNEMLIVWKDKQFDPARVDLEDLEERARCVMPRKLQPHCEDPGCPQRPYHCYVYNEGAVTSSEGILLSTEEVSTLANIARSFVITMDIYHELLGGRAFAAPKDEEVNMAGDKKLESIEPKWPDVVLLRQK</sequence>
<feature type="region of interest" description="Disordered" evidence="1">
    <location>
        <begin position="1"/>
        <end position="23"/>
    </location>
</feature>
<feature type="domain" description="2EXR" evidence="2">
    <location>
        <begin position="21"/>
        <end position="103"/>
    </location>
</feature>
<evidence type="ECO:0000313" key="4">
    <source>
        <dbReference type="Proteomes" id="UP000178912"/>
    </source>
</evidence>
<proteinExistence type="predicted"/>
<dbReference type="OrthoDB" id="3557569at2759"/>
<accession>A0A1E1KAQ2</accession>
<dbReference type="Proteomes" id="UP000178912">
    <property type="component" value="Unassembled WGS sequence"/>
</dbReference>
<dbReference type="EMBL" id="FJUX01000020">
    <property type="protein sequence ID" value="CZS95000.1"/>
    <property type="molecule type" value="Genomic_DNA"/>
</dbReference>
<dbReference type="InterPro" id="IPR045518">
    <property type="entry name" value="2EXR"/>
</dbReference>
<reference evidence="4" key="1">
    <citation type="submission" date="2016-03" db="EMBL/GenBank/DDBJ databases">
        <authorList>
            <person name="Guldener U."/>
        </authorList>
    </citation>
    <scope>NUCLEOTIDE SEQUENCE [LARGE SCALE GENOMIC DNA]</scope>
    <source>
        <strain evidence="4">04CH-RAC-A.6.1</strain>
    </source>
</reference>
<dbReference type="Pfam" id="PF20150">
    <property type="entry name" value="2EXR"/>
    <property type="match status" value="1"/>
</dbReference>
<keyword evidence="4" id="KW-1185">Reference proteome</keyword>
<evidence type="ECO:0000259" key="2">
    <source>
        <dbReference type="Pfam" id="PF20150"/>
    </source>
</evidence>
<evidence type="ECO:0000313" key="3">
    <source>
        <dbReference type="EMBL" id="CZS95000.1"/>
    </source>
</evidence>
<name>A0A1E1KAQ2_9HELO</name>
<organism evidence="3 4">
    <name type="scientific">Rhynchosporium agropyri</name>
    <dbReference type="NCBI Taxonomy" id="914238"/>
    <lineage>
        <taxon>Eukaryota</taxon>
        <taxon>Fungi</taxon>
        <taxon>Dikarya</taxon>
        <taxon>Ascomycota</taxon>
        <taxon>Pezizomycotina</taxon>
        <taxon>Leotiomycetes</taxon>
        <taxon>Helotiales</taxon>
        <taxon>Ploettnerulaceae</taxon>
        <taxon>Rhynchosporium</taxon>
    </lineage>
</organism>